<name>A0A917MD21_9FLAO</name>
<protein>
    <submittedName>
        <fullName evidence="1">Uncharacterized protein</fullName>
    </submittedName>
</protein>
<dbReference type="Proteomes" id="UP000633278">
    <property type="component" value="Unassembled WGS sequence"/>
</dbReference>
<accession>A0A917MD21</accession>
<evidence type="ECO:0000313" key="2">
    <source>
        <dbReference type="Proteomes" id="UP000633278"/>
    </source>
</evidence>
<evidence type="ECO:0000313" key="1">
    <source>
        <dbReference type="EMBL" id="GGG97340.1"/>
    </source>
</evidence>
<dbReference type="RefSeq" id="WP_188598622.1">
    <property type="nucleotide sequence ID" value="NZ_BMJW01000002.1"/>
</dbReference>
<organism evidence="1 2">
    <name type="scientific">Polaribacter pacificus</name>
    <dbReference type="NCBI Taxonomy" id="1775173"/>
    <lineage>
        <taxon>Bacteria</taxon>
        <taxon>Pseudomonadati</taxon>
        <taxon>Bacteroidota</taxon>
        <taxon>Flavobacteriia</taxon>
        <taxon>Flavobacteriales</taxon>
        <taxon>Flavobacteriaceae</taxon>
    </lineage>
</organism>
<sequence>MNSPLKNSFRVQIESLNLFKFQDFITELFILRYGSENYIPPREIKDKGADGIITSSNTLVACYGPKSVDKNRYLKKIEDDFESYEDNWIDDYKNWMFVTNNDIPEYAIKKINALKPDATQIGIKNILQFIEELTSSQKRTLGTFLNISRDLFARDYLKELIEDLIKDSEFTIENVDYKTQIYFPDKVSINFKQKDINKVLDEYDSYFENGVFNVIGGLLFGYEDEDFEKLKHKIKYDYTNESGSFKKRLKQMIDKYLNKYSSENDDEYLYYLRAILLYLFEQCIIGDKTKAEK</sequence>
<proteinExistence type="predicted"/>
<reference evidence="1" key="2">
    <citation type="submission" date="2020-09" db="EMBL/GenBank/DDBJ databases">
        <authorList>
            <person name="Sun Q."/>
            <person name="Zhou Y."/>
        </authorList>
    </citation>
    <scope>NUCLEOTIDE SEQUENCE</scope>
    <source>
        <strain evidence="1">CGMCC 1.15763</strain>
    </source>
</reference>
<keyword evidence="2" id="KW-1185">Reference proteome</keyword>
<comment type="caution">
    <text evidence="1">The sequence shown here is derived from an EMBL/GenBank/DDBJ whole genome shotgun (WGS) entry which is preliminary data.</text>
</comment>
<dbReference type="AlphaFoldDB" id="A0A917MD21"/>
<dbReference type="EMBL" id="BMJW01000002">
    <property type="protein sequence ID" value="GGG97340.1"/>
    <property type="molecule type" value="Genomic_DNA"/>
</dbReference>
<gene>
    <name evidence="1" type="ORF">GCM10011416_14130</name>
</gene>
<reference evidence="1" key="1">
    <citation type="journal article" date="2014" name="Int. J. Syst. Evol. Microbiol.">
        <title>Complete genome sequence of Corynebacterium casei LMG S-19264T (=DSM 44701T), isolated from a smear-ripened cheese.</title>
        <authorList>
            <consortium name="US DOE Joint Genome Institute (JGI-PGF)"/>
            <person name="Walter F."/>
            <person name="Albersmeier A."/>
            <person name="Kalinowski J."/>
            <person name="Ruckert C."/>
        </authorList>
    </citation>
    <scope>NUCLEOTIDE SEQUENCE</scope>
    <source>
        <strain evidence="1">CGMCC 1.15763</strain>
    </source>
</reference>